<feature type="region of interest" description="Disordered" evidence="2">
    <location>
        <begin position="596"/>
        <end position="675"/>
    </location>
</feature>
<comment type="caution">
    <text evidence="3">The sequence shown here is derived from an EMBL/GenBank/DDBJ whole genome shotgun (WGS) entry which is preliminary data.</text>
</comment>
<feature type="region of interest" description="Disordered" evidence="2">
    <location>
        <begin position="502"/>
        <end position="583"/>
    </location>
</feature>
<feature type="compositionally biased region" description="Low complexity" evidence="2">
    <location>
        <begin position="504"/>
        <end position="517"/>
    </location>
</feature>
<evidence type="ECO:0000256" key="2">
    <source>
        <dbReference type="SAM" id="MobiDB-lite"/>
    </source>
</evidence>
<accession>A0AAE0FLC9</accession>
<evidence type="ECO:0000313" key="3">
    <source>
        <dbReference type="EMBL" id="KAK3261863.1"/>
    </source>
</evidence>
<feature type="region of interest" description="Disordered" evidence="2">
    <location>
        <begin position="724"/>
        <end position="754"/>
    </location>
</feature>
<sequence length="1207" mass="132053">RELDYAIAFASEAEFELNRPDFLAGWAAQAFYGGFTESHVKDEPDDEGPAQTSVLRNPQYLLEPLPMEEASLESSAELASTDVIVTLHRLPMRAESGKIVDVEEATVKLVAYEHTHIPGPEYSGLVQEVKRFPGDGYANWQWSRGKRRAMLHLRLCEPLALVATLSHAMAAIGNQRAHFCLSVVSSRPIRVRAVRDELEWGYIYEHRGHISSNLYRLAFTTKTQRIRKIASAAHLSQPRSVMIRLLPDEALAKQVVCLELYEGPPDEVNAAAPLCTSGRAYCELASLTAVLPPGKTYTMQLRFEDVGAVQGGAGFRALLLADLEACCETDPAALCPLPNPSTYHDPDLRESCLDLMDNDETQPEMDTAVYTVKLARQHQLEKHLRQQLQQTKQQVSVLMMQASEYKSRVELAEARHSNSQAEAAALKEELETTKLDAVAAAGTGVPEQDSTPVEGAYPPTTVGTQYQLYTTMQELQRRTQRVEKLEAELLAVKKEKMQLERKFSAGAAPPSAAIPSGGADGGGLMPSPPSHAGGPMNPSGRRPQMGGGTGAEGLLNTIRETASPPQGAGRPEPAAGGGLRGWNSYTQGAAQRYENLQPASDTPGSTGYGPGPGVPESDLAQGVHMGGLAQGSQGVQPGPEVHRGHPTPGPGGPQGGQQSMEQEEGPQSTALAQGVHKGMALDQGVHRGMAQMEGPHQGTRLMQRAFTGLGQAGRDLAADLGTETEEGYPSMGAQGPGVPSAKGGGPRGSTPPHLAAAAGMAHERGAPSLKSEAEIVAAGMEGRAQGAQLAAEHEKQAVERAREEERVKAGYKAQVATVEGMLQGEQRMLDHEKQARMLEHEKQAVERAREEGKAVAAQKAQVAKMEGIVTGQSAMERLGLERQKHAVAHAREEEQLKAQYDAACAAVDMKLRTEIAMQQHEREAIAEIVKEERRLKDAALGLMETRHKMQMEVRLEEAQREARRQHEHDAEQRVQQALQAHQAGEQQRVQQTLSSAVLGERARAEETLNHAMMEEKRKRKHAVAAAINEERQKINYAKSAAIEVERERNEQRMKARVDERVQKELAEVIERERDTWQKSVTEAMEVSRKEAEADRVSAVKREREMGLKAIAELGQKHQHQMQQERLKLQQEMEVAILEERKARHAEMETILRKAGLQQSGASDSGVSKVVARTVTGITSEVEEMMPNATYEEKKQFVQHLADHRKAP</sequence>
<feature type="compositionally biased region" description="Polar residues" evidence="2">
    <location>
        <begin position="973"/>
        <end position="993"/>
    </location>
</feature>
<protein>
    <submittedName>
        <fullName evidence="3">Uncharacterized protein</fullName>
    </submittedName>
</protein>
<dbReference type="EMBL" id="LGRX02016596">
    <property type="protein sequence ID" value="KAK3261863.1"/>
    <property type="molecule type" value="Genomic_DNA"/>
</dbReference>
<evidence type="ECO:0000256" key="1">
    <source>
        <dbReference type="SAM" id="Coils"/>
    </source>
</evidence>
<feature type="region of interest" description="Disordered" evidence="2">
    <location>
        <begin position="957"/>
        <end position="993"/>
    </location>
</feature>
<feature type="compositionally biased region" description="Basic and acidic residues" evidence="2">
    <location>
        <begin position="957"/>
        <end position="972"/>
    </location>
</feature>
<organism evidence="3 4">
    <name type="scientific">Cymbomonas tetramitiformis</name>
    <dbReference type="NCBI Taxonomy" id="36881"/>
    <lineage>
        <taxon>Eukaryota</taxon>
        <taxon>Viridiplantae</taxon>
        <taxon>Chlorophyta</taxon>
        <taxon>Pyramimonadophyceae</taxon>
        <taxon>Pyramimonadales</taxon>
        <taxon>Pyramimonadaceae</taxon>
        <taxon>Cymbomonas</taxon>
    </lineage>
</organism>
<dbReference type="Proteomes" id="UP001190700">
    <property type="component" value="Unassembled WGS sequence"/>
</dbReference>
<reference evidence="3 4" key="1">
    <citation type="journal article" date="2015" name="Genome Biol. Evol.">
        <title>Comparative Genomics of a Bacterivorous Green Alga Reveals Evolutionary Causalities and Consequences of Phago-Mixotrophic Mode of Nutrition.</title>
        <authorList>
            <person name="Burns J.A."/>
            <person name="Paasch A."/>
            <person name="Narechania A."/>
            <person name="Kim E."/>
        </authorList>
    </citation>
    <scope>NUCLEOTIDE SEQUENCE [LARGE SCALE GENOMIC DNA]</scope>
    <source>
        <strain evidence="3 4">PLY_AMNH</strain>
    </source>
</reference>
<dbReference type="PANTHER" id="PTHR23159:SF31">
    <property type="entry name" value="CENTROSOME-ASSOCIATED PROTEIN CEP250 ISOFORM X1"/>
    <property type="match status" value="1"/>
</dbReference>
<keyword evidence="4" id="KW-1185">Reference proteome</keyword>
<gene>
    <name evidence="3" type="ORF">CYMTET_29254</name>
</gene>
<dbReference type="AlphaFoldDB" id="A0AAE0FLC9"/>
<feature type="coiled-coil region" evidence="1">
    <location>
        <begin position="374"/>
        <end position="436"/>
    </location>
</feature>
<feature type="compositionally biased region" description="Low complexity" evidence="2">
    <location>
        <begin position="564"/>
        <end position="574"/>
    </location>
</feature>
<dbReference type="PANTHER" id="PTHR23159">
    <property type="entry name" value="CENTROSOMAL PROTEIN 2"/>
    <property type="match status" value="1"/>
</dbReference>
<proteinExistence type="predicted"/>
<name>A0AAE0FLC9_9CHLO</name>
<feature type="coiled-coil region" evidence="1">
    <location>
        <begin position="475"/>
        <end position="502"/>
    </location>
</feature>
<evidence type="ECO:0000313" key="4">
    <source>
        <dbReference type="Proteomes" id="UP001190700"/>
    </source>
</evidence>
<feature type="non-terminal residue" evidence="3">
    <location>
        <position position="1"/>
    </location>
</feature>
<keyword evidence="1" id="KW-0175">Coiled coil</keyword>